<evidence type="ECO:0000313" key="2">
    <source>
        <dbReference type="Proteomes" id="UP000029121"/>
    </source>
</evidence>
<evidence type="ECO:0000313" key="1">
    <source>
        <dbReference type="EMBL" id="EOA38712.1"/>
    </source>
</evidence>
<gene>
    <name evidence="1" type="ORF">CARUB_v10010803mg</name>
</gene>
<name>R0GRZ5_9BRAS</name>
<dbReference type="EMBL" id="KB870805">
    <property type="protein sequence ID" value="EOA38712.1"/>
    <property type="molecule type" value="Genomic_DNA"/>
</dbReference>
<keyword evidence="2" id="KW-1185">Reference proteome</keyword>
<protein>
    <submittedName>
        <fullName evidence="1">Uncharacterized protein</fullName>
    </submittedName>
</protein>
<proteinExistence type="predicted"/>
<dbReference type="Proteomes" id="UP000029121">
    <property type="component" value="Unassembled WGS sequence"/>
</dbReference>
<accession>R0GRZ5</accession>
<sequence length="75" mass="8935">MNLSNLRLATYFQIFNESPDFFFLFTKTLLKNQREGWVQERDREIKNKANEICSHDKPSRLDLAAMTDLLKLNKK</sequence>
<organism evidence="1 2">
    <name type="scientific">Capsella rubella</name>
    <dbReference type="NCBI Taxonomy" id="81985"/>
    <lineage>
        <taxon>Eukaryota</taxon>
        <taxon>Viridiplantae</taxon>
        <taxon>Streptophyta</taxon>
        <taxon>Embryophyta</taxon>
        <taxon>Tracheophyta</taxon>
        <taxon>Spermatophyta</taxon>
        <taxon>Magnoliopsida</taxon>
        <taxon>eudicotyledons</taxon>
        <taxon>Gunneridae</taxon>
        <taxon>Pentapetalae</taxon>
        <taxon>rosids</taxon>
        <taxon>malvids</taxon>
        <taxon>Brassicales</taxon>
        <taxon>Brassicaceae</taxon>
        <taxon>Camelineae</taxon>
        <taxon>Capsella</taxon>
    </lineage>
</organism>
<reference evidence="2" key="1">
    <citation type="journal article" date="2013" name="Nat. Genet.">
        <title>The Capsella rubella genome and the genomic consequences of rapid mating system evolution.</title>
        <authorList>
            <person name="Slotte T."/>
            <person name="Hazzouri K.M."/>
            <person name="Agren J.A."/>
            <person name="Koenig D."/>
            <person name="Maumus F."/>
            <person name="Guo Y.L."/>
            <person name="Steige K."/>
            <person name="Platts A.E."/>
            <person name="Escobar J.S."/>
            <person name="Newman L.K."/>
            <person name="Wang W."/>
            <person name="Mandakova T."/>
            <person name="Vello E."/>
            <person name="Smith L.M."/>
            <person name="Henz S.R."/>
            <person name="Steffen J."/>
            <person name="Takuno S."/>
            <person name="Brandvain Y."/>
            <person name="Coop G."/>
            <person name="Andolfatto P."/>
            <person name="Hu T.T."/>
            <person name="Blanchette M."/>
            <person name="Clark R.M."/>
            <person name="Quesneville H."/>
            <person name="Nordborg M."/>
            <person name="Gaut B.S."/>
            <person name="Lysak M.A."/>
            <person name="Jenkins J."/>
            <person name="Grimwood J."/>
            <person name="Chapman J."/>
            <person name="Prochnik S."/>
            <person name="Shu S."/>
            <person name="Rokhsar D."/>
            <person name="Schmutz J."/>
            <person name="Weigel D."/>
            <person name="Wright S.I."/>
        </authorList>
    </citation>
    <scope>NUCLEOTIDE SEQUENCE [LARGE SCALE GENOMIC DNA]</scope>
    <source>
        <strain evidence="2">cv. Monte Gargano</strain>
    </source>
</reference>
<dbReference type="AlphaFoldDB" id="R0GRZ5"/>